<organism evidence="4 5">
    <name type="scientific">Hyphococcus aureus</name>
    <dbReference type="NCBI Taxonomy" id="2666033"/>
    <lineage>
        <taxon>Bacteria</taxon>
        <taxon>Pseudomonadati</taxon>
        <taxon>Pseudomonadota</taxon>
        <taxon>Alphaproteobacteria</taxon>
        <taxon>Parvularculales</taxon>
        <taxon>Parvularculaceae</taxon>
        <taxon>Hyphococcus</taxon>
    </lineage>
</organism>
<dbReference type="PANTHER" id="PTHR13090">
    <property type="entry name" value="ARGININE-HYDROXYLASE NDUFAF5, MITOCHONDRIAL"/>
    <property type="match status" value="1"/>
</dbReference>
<feature type="domain" description="Methyltransferase type 11" evidence="3">
    <location>
        <begin position="56"/>
        <end position="137"/>
    </location>
</feature>
<evidence type="ECO:0000259" key="3">
    <source>
        <dbReference type="Pfam" id="PF08241"/>
    </source>
</evidence>
<protein>
    <submittedName>
        <fullName evidence="4">Methyltransferase domain-containing protein</fullName>
    </submittedName>
</protein>
<evidence type="ECO:0000313" key="5">
    <source>
        <dbReference type="Proteomes" id="UP001596116"/>
    </source>
</evidence>
<proteinExistence type="predicted"/>
<evidence type="ECO:0000256" key="1">
    <source>
        <dbReference type="ARBA" id="ARBA00022603"/>
    </source>
</evidence>
<comment type="caution">
    <text evidence="4">The sequence shown here is derived from an EMBL/GenBank/DDBJ whole genome shotgun (WGS) entry which is preliminary data.</text>
</comment>
<sequence>MTAPPQIFDRPLYARRRARAATGFAAFDFLHRRAMEDVVDRLESVNRRFPLAAFDGAGALTAMLTPDCGVDEAVCFDLAPTRLSATGLRLAADAEALPFRPESLDLFVSILTLHTANDLVGALAQARMALKPDGLFIAAAFGEETLSALRASFYRAEAEITGGASARIAPFAGVKDYGAALQRAGFALPVADIDKVSVKYDDPLKLLKDLRGMGETRALKTKAAPLRRDVILRAMALFAETGGTERFEIVYLTGWAPHQSQQKPLKPGSAQVSLKDAIKGAS</sequence>
<keyword evidence="5" id="KW-1185">Reference proteome</keyword>
<accession>A0ABW1L065</accession>
<keyword evidence="2" id="KW-0808">Transferase</keyword>
<dbReference type="Proteomes" id="UP001596116">
    <property type="component" value="Unassembled WGS sequence"/>
</dbReference>
<dbReference type="InterPro" id="IPR013216">
    <property type="entry name" value="Methyltransf_11"/>
</dbReference>
<dbReference type="RefSeq" id="WP_379881551.1">
    <property type="nucleotide sequence ID" value="NZ_JBHPON010000003.1"/>
</dbReference>
<dbReference type="GO" id="GO:0032259">
    <property type="term" value="P:methylation"/>
    <property type="evidence" value="ECO:0007669"/>
    <property type="project" value="UniProtKB-KW"/>
</dbReference>
<reference evidence="4 5" key="1">
    <citation type="submission" date="2024-09" db="EMBL/GenBank/DDBJ databases">
        <authorList>
            <person name="Zhang Z.-H."/>
        </authorList>
    </citation>
    <scope>NUCLEOTIDE SEQUENCE [LARGE SCALE GENOMIC DNA]</scope>
    <source>
        <strain evidence="4 5">HHTR114</strain>
    </source>
</reference>
<dbReference type="Gene3D" id="3.40.50.150">
    <property type="entry name" value="Vaccinia Virus protein VP39"/>
    <property type="match status" value="1"/>
</dbReference>
<dbReference type="InterPro" id="IPR029063">
    <property type="entry name" value="SAM-dependent_MTases_sf"/>
</dbReference>
<name>A0ABW1L065_9PROT</name>
<dbReference type="EMBL" id="JBHPON010000003">
    <property type="protein sequence ID" value="MFC6037715.1"/>
    <property type="molecule type" value="Genomic_DNA"/>
</dbReference>
<evidence type="ECO:0000256" key="2">
    <source>
        <dbReference type="ARBA" id="ARBA00022679"/>
    </source>
</evidence>
<gene>
    <name evidence="4" type="ORF">ACFMB1_19335</name>
</gene>
<dbReference type="InterPro" id="IPR050602">
    <property type="entry name" value="Malonyl-ACP_OMT"/>
</dbReference>
<evidence type="ECO:0000313" key="4">
    <source>
        <dbReference type="EMBL" id="MFC6037715.1"/>
    </source>
</evidence>
<dbReference type="PANTHER" id="PTHR13090:SF1">
    <property type="entry name" value="ARGININE-HYDROXYLASE NDUFAF5, MITOCHONDRIAL"/>
    <property type="match status" value="1"/>
</dbReference>
<dbReference type="Pfam" id="PF08241">
    <property type="entry name" value="Methyltransf_11"/>
    <property type="match status" value="1"/>
</dbReference>
<keyword evidence="1 4" id="KW-0489">Methyltransferase</keyword>
<dbReference type="SUPFAM" id="SSF53335">
    <property type="entry name" value="S-adenosyl-L-methionine-dependent methyltransferases"/>
    <property type="match status" value="1"/>
</dbReference>
<dbReference type="GO" id="GO:0008168">
    <property type="term" value="F:methyltransferase activity"/>
    <property type="evidence" value="ECO:0007669"/>
    <property type="project" value="UniProtKB-KW"/>
</dbReference>